<dbReference type="Gene3D" id="3.20.20.140">
    <property type="entry name" value="Metal-dependent hydrolases"/>
    <property type="match status" value="1"/>
</dbReference>
<name>A0A4Z2HHZ2_9TELE</name>
<dbReference type="InterPro" id="IPR032466">
    <property type="entry name" value="Metal_Hydrolase"/>
</dbReference>
<dbReference type="NCBIfam" id="TIGR02033">
    <property type="entry name" value="D-hydantoinase"/>
    <property type="match status" value="1"/>
</dbReference>
<dbReference type="Pfam" id="PF01979">
    <property type="entry name" value="Amidohydro_1"/>
    <property type="match status" value="1"/>
</dbReference>
<proteinExistence type="inferred from homology"/>
<accession>A0A4Z2HHZ2</accession>
<protein>
    <submittedName>
        <fullName evidence="3">Dihydropyrimidinase</fullName>
    </submittedName>
</protein>
<feature type="domain" description="Amidohydrolase-related" evidence="2">
    <location>
        <begin position="54"/>
        <end position="419"/>
    </location>
</feature>
<dbReference type="SUPFAM" id="SSF51556">
    <property type="entry name" value="Metallo-dependent hydrolases"/>
    <property type="match status" value="1"/>
</dbReference>
<evidence type="ECO:0000313" key="3">
    <source>
        <dbReference type="EMBL" id="TNN64563.1"/>
    </source>
</evidence>
<dbReference type="FunFam" id="3.20.20.140:FF:000174">
    <property type="entry name" value="Dihydropyrimidinase-related protein 2"/>
    <property type="match status" value="1"/>
</dbReference>
<dbReference type="GO" id="GO:0004157">
    <property type="term" value="F:dihydropyrimidinase activity"/>
    <property type="evidence" value="ECO:0007669"/>
    <property type="project" value="TreeGrafter"/>
</dbReference>
<keyword evidence="4" id="KW-1185">Reference proteome</keyword>
<organism evidence="3 4">
    <name type="scientific">Liparis tanakae</name>
    <name type="common">Tanaka's snailfish</name>
    <dbReference type="NCBI Taxonomy" id="230148"/>
    <lineage>
        <taxon>Eukaryota</taxon>
        <taxon>Metazoa</taxon>
        <taxon>Chordata</taxon>
        <taxon>Craniata</taxon>
        <taxon>Vertebrata</taxon>
        <taxon>Euteleostomi</taxon>
        <taxon>Actinopterygii</taxon>
        <taxon>Neopterygii</taxon>
        <taxon>Teleostei</taxon>
        <taxon>Neoteleostei</taxon>
        <taxon>Acanthomorphata</taxon>
        <taxon>Eupercaria</taxon>
        <taxon>Perciformes</taxon>
        <taxon>Cottioidei</taxon>
        <taxon>Cottales</taxon>
        <taxon>Liparidae</taxon>
        <taxon>Liparis</taxon>
    </lineage>
</organism>
<dbReference type="InterPro" id="IPR011778">
    <property type="entry name" value="Hydantoinase/dihydroPyrase"/>
</dbReference>
<gene>
    <name evidence="3" type="primary">DPYS</name>
    <name evidence="3" type="ORF">EYF80_025190</name>
</gene>
<evidence type="ECO:0000259" key="2">
    <source>
        <dbReference type="Pfam" id="PF01979"/>
    </source>
</evidence>
<dbReference type="PANTHER" id="PTHR11647">
    <property type="entry name" value="HYDRANTOINASE/DIHYDROPYRIMIDINASE FAMILY MEMBER"/>
    <property type="match status" value="1"/>
</dbReference>
<dbReference type="InterPro" id="IPR011059">
    <property type="entry name" value="Metal-dep_hydrolase_composite"/>
</dbReference>
<evidence type="ECO:0000256" key="1">
    <source>
        <dbReference type="ARBA" id="ARBA00008829"/>
    </source>
</evidence>
<dbReference type="EMBL" id="SRLO01000250">
    <property type="protein sequence ID" value="TNN64563.1"/>
    <property type="molecule type" value="Genomic_DNA"/>
</dbReference>
<dbReference type="SUPFAM" id="SSF51338">
    <property type="entry name" value="Composite domain of metallo-dependent hydrolases"/>
    <property type="match status" value="2"/>
</dbReference>
<dbReference type="CDD" id="cd01314">
    <property type="entry name" value="D-HYD"/>
    <property type="match status" value="1"/>
</dbReference>
<dbReference type="InterPro" id="IPR050378">
    <property type="entry name" value="Metallo-dep_Hydrolases_sf"/>
</dbReference>
<dbReference type="Proteomes" id="UP000314294">
    <property type="component" value="Unassembled WGS sequence"/>
</dbReference>
<dbReference type="FunFam" id="3.20.20.140:FF:000076">
    <property type="entry name" value="Dihydropyrimidinase like 2"/>
    <property type="match status" value="1"/>
</dbReference>
<comment type="similarity">
    <text evidence="1">Belongs to the metallo-dependent hydrolases superfamily. Hydantoinase/dihydropyrimidinase family.</text>
</comment>
<dbReference type="GO" id="GO:0005829">
    <property type="term" value="C:cytosol"/>
    <property type="evidence" value="ECO:0007669"/>
    <property type="project" value="TreeGrafter"/>
</dbReference>
<comment type="caution">
    <text evidence="3">The sequence shown here is derived from an EMBL/GenBank/DDBJ whole genome shotgun (WGS) entry which is preliminary data.</text>
</comment>
<dbReference type="GO" id="GO:0006208">
    <property type="term" value="P:pyrimidine nucleobase catabolic process"/>
    <property type="evidence" value="ECO:0007669"/>
    <property type="project" value="TreeGrafter"/>
</dbReference>
<dbReference type="InterPro" id="IPR006680">
    <property type="entry name" value="Amidohydro-rel"/>
</dbReference>
<reference evidence="3 4" key="1">
    <citation type="submission" date="2019-03" db="EMBL/GenBank/DDBJ databases">
        <title>First draft genome of Liparis tanakae, snailfish: a comprehensive survey of snailfish specific genes.</title>
        <authorList>
            <person name="Kim W."/>
            <person name="Song I."/>
            <person name="Jeong J.-H."/>
            <person name="Kim D."/>
            <person name="Kim S."/>
            <person name="Ryu S."/>
            <person name="Song J.Y."/>
            <person name="Lee S.K."/>
        </authorList>
    </citation>
    <scope>NUCLEOTIDE SEQUENCE [LARGE SCALE GENOMIC DNA]</scope>
    <source>
        <tissue evidence="3">Muscle</tissue>
    </source>
</reference>
<dbReference type="AlphaFoldDB" id="A0A4Z2HHZ2"/>
<dbReference type="OrthoDB" id="10258955at2759"/>
<sequence length="472" mass="51646">MAEPSGILIKGGKVVNEECSAISDVYIEHGKIVDVGLDLQVPDGVRVIDATDKLVIPGGIDTHTHMELEFMGTQAVDDFHIGTKAALAGGTTMILDFVIPQKGKSLLEAYDCWRKKADPKVCCDYSLHVAVTWWSDEDVFMLQDSELYAAFSHCKETGAIAQVHAENGDLIAEGAKKMLSLGITGPEGHALCRPEEVEAEATQRAITIAHAVNCPLYVVHVMSKSAAKVVSNARRDGRVVFGEPIAAGLGTDGTHCWHKDWGHAAGFVMGPPLRPDPSTPGYLMDLLANDDLSVTGTDNCTFSVCQKALGKDDFTKIPNGVNGVEDRMSVIWEKGVHSGKMDENRFVTVTSTNAAKIFNFYPQKGRIAKNSDADVVIWDPKMTRRISAQTHHQAVDYNIFEGMECHGVAVVTISRGKVVYEDGQLKVSAGHGRFIHRKPFSEFVYKRIRQRDKVEKPTAVIRKPYEGKVISV</sequence>
<evidence type="ECO:0000313" key="4">
    <source>
        <dbReference type="Proteomes" id="UP000314294"/>
    </source>
</evidence>
<dbReference type="PANTHER" id="PTHR11647:SF50">
    <property type="entry name" value="DIHYDROPYRIMIDINASE"/>
    <property type="match status" value="1"/>
</dbReference>